<evidence type="ECO:0000313" key="1">
    <source>
        <dbReference type="EMBL" id="MBB6000218.1"/>
    </source>
</evidence>
<evidence type="ECO:0000313" key="2">
    <source>
        <dbReference type="Proteomes" id="UP000578077"/>
    </source>
</evidence>
<comment type="caution">
    <text evidence="1">The sequence shown here is derived from an EMBL/GenBank/DDBJ whole genome shotgun (WGS) entry which is preliminary data.</text>
</comment>
<accession>A0A841EHB2</accession>
<dbReference type="AlphaFoldDB" id="A0A841EHB2"/>
<organism evidence="1 2">
    <name type="scientific">Streptomonospora salina</name>
    <dbReference type="NCBI Taxonomy" id="104205"/>
    <lineage>
        <taxon>Bacteria</taxon>
        <taxon>Bacillati</taxon>
        <taxon>Actinomycetota</taxon>
        <taxon>Actinomycetes</taxon>
        <taxon>Streptosporangiales</taxon>
        <taxon>Nocardiopsidaceae</taxon>
        <taxon>Streptomonospora</taxon>
    </lineage>
</organism>
<dbReference type="EMBL" id="JACHLY010000001">
    <property type="protein sequence ID" value="MBB6000218.1"/>
    <property type="molecule type" value="Genomic_DNA"/>
</dbReference>
<reference evidence="1 2" key="1">
    <citation type="submission" date="2020-08" db="EMBL/GenBank/DDBJ databases">
        <title>Sequencing the genomes of 1000 actinobacteria strains.</title>
        <authorList>
            <person name="Klenk H.-P."/>
        </authorList>
    </citation>
    <scope>NUCLEOTIDE SEQUENCE [LARGE SCALE GENOMIC DNA]</scope>
    <source>
        <strain evidence="1 2">DSM 44593</strain>
    </source>
</reference>
<dbReference type="Proteomes" id="UP000578077">
    <property type="component" value="Unassembled WGS sequence"/>
</dbReference>
<name>A0A841EHB2_9ACTN</name>
<dbReference type="RefSeq" id="WP_184637506.1">
    <property type="nucleotide sequence ID" value="NZ_BAABKT010000029.1"/>
</dbReference>
<keyword evidence="2" id="KW-1185">Reference proteome</keyword>
<protein>
    <submittedName>
        <fullName evidence="1">Head-tail adaptor</fullName>
    </submittedName>
</protein>
<proteinExistence type="predicted"/>
<sequence length="107" mass="11815">MPLMTPHRVMVRHQTSDGRDAYGNETFSWVEAQADVYLSAEEARADAETNIGEHRWRLIAPASLRLERGDRIEWGGRAFTVTAAPFAPLDPVTGAPTHIEAAIEEAS</sequence>
<gene>
    <name evidence="1" type="ORF">HNR25_003969</name>
</gene>